<keyword evidence="2" id="KW-1185">Reference proteome</keyword>
<name>A0ABR9TF62_9FLAO</name>
<protein>
    <recommendedName>
        <fullName evidence="3">EF-hand domain-containing protein</fullName>
    </recommendedName>
</protein>
<gene>
    <name evidence="1" type="ORF">C4F50_03440</name>
</gene>
<proteinExistence type="predicted"/>
<dbReference type="EMBL" id="PRDM01000001">
    <property type="protein sequence ID" value="MBE8723989.1"/>
    <property type="molecule type" value="Genomic_DNA"/>
</dbReference>
<evidence type="ECO:0008006" key="3">
    <source>
        <dbReference type="Google" id="ProtNLM"/>
    </source>
</evidence>
<dbReference type="RefSeq" id="WP_193845016.1">
    <property type="nucleotide sequence ID" value="NZ_PRDM01000001.1"/>
</dbReference>
<accession>A0ABR9TF62</accession>
<evidence type="ECO:0000313" key="2">
    <source>
        <dbReference type="Proteomes" id="UP000640614"/>
    </source>
</evidence>
<reference evidence="1 2" key="1">
    <citation type="submission" date="2018-07" db="EMBL/GenBank/DDBJ databases">
        <title>Genome assembly of strain KB82.</title>
        <authorList>
            <person name="Kukolya J."/>
            <person name="Horvath B."/>
            <person name="Nagy I."/>
            <person name="Toth A."/>
        </authorList>
    </citation>
    <scope>NUCLEOTIDE SEQUENCE [LARGE SCALE GENOMIC DNA]</scope>
    <source>
        <strain evidence="1 2">Kb82</strain>
    </source>
</reference>
<evidence type="ECO:0000313" key="1">
    <source>
        <dbReference type="EMBL" id="MBE8723989.1"/>
    </source>
</evidence>
<dbReference type="Proteomes" id="UP000640614">
    <property type="component" value="Unassembled WGS sequence"/>
</dbReference>
<organism evidence="1 2">
    <name type="scientific">Flavobacterium hungaricum</name>
    <dbReference type="NCBI Taxonomy" id="2082725"/>
    <lineage>
        <taxon>Bacteria</taxon>
        <taxon>Pseudomonadati</taxon>
        <taxon>Bacteroidota</taxon>
        <taxon>Flavobacteriia</taxon>
        <taxon>Flavobacteriales</taxon>
        <taxon>Flavobacteriaceae</taxon>
        <taxon>Flavobacterium</taxon>
    </lineage>
</organism>
<comment type="caution">
    <text evidence="1">The sequence shown here is derived from an EMBL/GenBank/DDBJ whole genome shotgun (WGS) entry which is preliminary data.</text>
</comment>
<sequence>MIKNWKKNNEKGVSIAVDILNPHLFNFDKIDKEVQNAFLKGKKFGISWEYNGNEVHIFDKDGSVEGFPLSNLQYVAAIFKNSNLYSSPNNGVLFNLDGSVHKILELPKFKSDFVHEIIEKENVKNLLLKEFLEQPKLSFEKYSRYISNQNSELDIFDINYNNEITESQILDLETLEFTDFLKTRFDRNYYWNPKWKKENFG</sequence>